<dbReference type="PANTHER" id="PTHR37841:SF1">
    <property type="entry name" value="DUF3298 DOMAIN-CONTAINING PROTEIN"/>
    <property type="match status" value="1"/>
</dbReference>
<dbReference type="EMBL" id="JAFMYU010000001">
    <property type="protein sequence ID" value="MBO0929610.1"/>
    <property type="molecule type" value="Genomic_DNA"/>
</dbReference>
<accession>A0A939G372</accession>
<dbReference type="SUPFAM" id="SSF69360">
    <property type="entry name" value="Cell wall binding repeat"/>
    <property type="match status" value="1"/>
</dbReference>
<reference evidence="1 2" key="1">
    <citation type="submission" date="2021-03" db="EMBL/GenBank/DDBJ databases">
        <title>Fibrella sp. HMF5036 genome sequencing and assembly.</title>
        <authorList>
            <person name="Kang H."/>
            <person name="Kim H."/>
            <person name="Bae S."/>
            <person name="Joh K."/>
        </authorList>
    </citation>
    <scope>NUCLEOTIDE SEQUENCE [LARGE SCALE GENOMIC DNA]</scope>
    <source>
        <strain evidence="1 2">HMF5036</strain>
    </source>
</reference>
<dbReference type="InterPro" id="IPR032774">
    <property type="entry name" value="WG_beta_rep"/>
</dbReference>
<comment type="caution">
    <text evidence="1">The sequence shown here is derived from an EMBL/GenBank/DDBJ whole genome shotgun (WGS) entry which is preliminary data.</text>
</comment>
<evidence type="ECO:0000313" key="2">
    <source>
        <dbReference type="Proteomes" id="UP000664795"/>
    </source>
</evidence>
<gene>
    <name evidence="1" type="ORF">J2I48_01325</name>
</gene>
<proteinExistence type="predicted"/>
<evidence type="ECO:0000313" key="1">
    <source>
        <dbReference type="EMBL" id="MBO0929610.1"/>
    </source>
</evidence>
<dbReference type="Proteomes" id="UP000664795">
    <property type="component" value="Unassembled WGS sequence"/>
</dbReference>
<dbReference type="PANTHER" id="PTHR37841">
    <property type="entry name" value="GLR2918 PROTEIN"/>
    <property type="match status" value="1"/>
</dbReference>
<protein>
    <submittedName>
        <fullName evidence="1">WG repeat-containing protein</fullName>
    </submittedName>
</protein>
<sequence>MRFFYMLLVFCYTGSLAQKRTDSTKDLRSAIAITPSSDEESKFKNLESNLRSEKDTLKVVFSDIRLGASDFSDHLCKFDFGNKYGFIDRQGRVVIKPTMRFVQDFKNGFAIYHFKNQYGFINKKGKLAIQCKYDDAGIFSKDRLAPVRKNGRWGYVDTTGKEAIELKYISVNNFSDGVAQVTEFNGNQSIINVKGEIISKDYGRYHSTGDFKNGLAQVSIEDTANRSNILKFGFIDKSGKLKIPLIYESGFDFSEGFCSLVYKKKYGIIDTTGKTLVPFDYDMIWPYSEGQAICMKGEKYGLLDLKGKHLPLNFKIIPVGVSSGLICAIKGEMRGYIDTSGKIAIPFIYESVRKFSNGMGYVRRANGKSFFITEQGKCLFPCD</sequence>
<dbReference type="AlphaFoldDB" id="A0A939G372"/>
<dbReference type="RefSeq" id="WP_207333572.1">
    <property type="nucleotide sequence ID" value="NZ_JAFMYU010000001.1"/>
</dbReference>
<dbReference type="Pfam" id="PF14903">
    <property type="entry name" value="WG_beta_rep"/>
    <property type="match status" value="5"/>
</dbReference>
<keyword evidence="2" id="KW-1185">Reference proteome</keyword>
<name>A0A939G372_9BACT</name>
<organism evidence="1 2">
    <name type="scientific">Fibrella aquatilis</name>
    <dbReference type="NCBI Taxonomy" id="2817059"/>
    <lineage>
        <taxon>Bacteria</taxon>
        <taxon>Pseudomonadati</taxon>
        <taxon>Bacteroidota</taxon>
        <taxon>Cytophagia</taxon>
        <taxon>Cytophagales</taxon>
        <taxon>Spirosomataceae</taxon>
        <taxon>Fibrella</taxon>
    </lineage>
</organism>